<dbReference type="SUPFAM" id="SSF46785">
    <property type="entry name" value="Winged helix' DNA-binding domain"/>
    <property type="match status" value="1"/>
</dbReference>
<dbReference type="InterPro" id="IPR015421">
    <property type="entry name" value="PyrdxlP-dep_Trfase_major"/>
</dbReference>
<dbReference type="InterPro" id="IPR015424">
    <property type="entry name" value="PyrdxlP-dep_Trfase"/>
</dbReference>
<keyword evidence="3" id="KW-0805">Transcription regulation</keyword>
<dbReference type="SUPFAM" id="SSF53383">
    <property type="entry name" value="PLP-dependent transferases"/>
    <property type="match status" value="1"/>
</dbReference>
<dbReference type="InterPro" id="IPR000524">
    <property type="entry name" value="Tscrpt_reg_HTH_GntR"/>
</dbReference>
<keyword evidence="2" id="KW-0663">Pyridoxal phosphate</keyword>
<dbReference type="Pfam" id="PF00155">
    <property type="entry name" value="Aminotran_1_2"/>
    <property type="match status" value="1"/>
</dbReference>
<dbReference type="Gene3D" id="1.10.10.10">
    <property type="entry name" value="Winged helix-like DNA-binding domain superfamily/Winged helix DNA-binding domain"/>
    <property type="match status" value="1"/>
</dbReference>
<comment type="caution">
    <text evidence="7">The sequence shown here is derived from an EMBL/GenBank/DDBJ whole genome shotgun (WGS) entry which is preliminary data.</text>
</comment>
<proteinExistence type="inferred from homology"/>
<dbReference type="PROSITE" id="PS50949">
    <property type="entry name" value="HTH_GNTR"/>
    <property type="match status" value="1"/>
</dbReference>
<comment type="similarity">
    <text evidence="1">In the C-terminal section; belongs to the class-I pyridoxal-phosphate-dependent aminotransferase family.</text>
</comment>
<keyword evidence="5" id="KW-0804">Transcription</keyword>
<evidence type="ECO:0000256" key="4">
    <source>
        <dbReference type="ARBA" id="ARBA00023125"/>
    </source>
</evidence>
<dbReference type="InterPro" id="IPR051446">
    <property type="entry name" value="HTH_trans_reg/aminotransferase"/>
</dbReference>
<dbReference type="RefSeq" id="WP_099643394.1">
    <property type="nucleotide sequence ID" value="NZ_NKHF01000087.1"/>
</dbReference>
<dbReference type="InterPro" id="IPR036388">
    <property type="entry name" value="WH-like_DNA-bd_sf"/>
</dbReference>
<name>A0A2A5JLM7_PSEO7</name>
<reference evidence="8" key="1">
    <citation type="journal article" date="2019" name="Genome Announc.">
        <title>Draft Genome Sequence of Pseudoalteromonas piscicida Strain 36Y ROTHPW, an Hypersaline Seawater Isolate from the South Coast of Sonora, Mexico.</title>
        <authorList>
            <person name="Sanchez-Diaz R."/>
            <person name="Molina-Garza Z.J."/>
            <person name="Cruz-Suarez L.E."/>
            <person name="Selvin J."/>
            <person name="Kiran G.S."/>
            <person name="Ibarra-Gamez J.C."/>
            <person name="Gomez-Gil B."/>
            <person name="Galaviz-Silva L."/>
        </authorList>
    </citation>
    <scope>NUCLEOTIDE SEQUENCE [LARGE SCALE GENOMIC DNA]</scope>
    <source>
        <strain evidence="8">36Y_RITHPW</strain>
    </source>
</reference>
<evidence type="ECO:0000313" key="8">
    <source>
        <dbReference type="Proteomes" id="UP000228621"/>
    </source>
</evidence>
<evidence type="ECO:0000256" key="5">
    <source>
        <dbReference type="ARBA" id="ARBA00023163"/>
    </source>
</evidence>
<dbReference type="CDD" id="cd00609">
    <property type="entry name" value="AAT_like"/>
    <property type="match status" value="1"/>
</dbReference>
<keyword evidence="8" id="KW-1185">Reference proteome</keyword>
<accession>A0A2A5JLM7</accession>
<feature type="domain" description="HTH gntR-type" evidence="6">
    <location>
        <begin position="2"/>
        <end position="70"/>
    </location>
</feature>
<evidence type="ECO:0000313" key="7">
    <source>
        <dbReference type="EMBL" id="PCK30338.1"/>
    </source>
</evidence>
<dbReference type="GO" id="GO:0003677">
    <property type="term" value="F:DNA binding"/>
    <property type="evidence" value="ECO:0007669"/>
    <property type="project" value="UniProtKB-KW"/>
</dbReference>
<evidence type="ECO:0000259" key="6">
    <source>
        <dbReference type="PROSITE" id="PS50949"/>
    </source>
</evidence>
<dbReference type="InterPro" id="IPR004839">
    <property type="entry name" value="Aminotransferase_I/II_large"/>
</dbReference>
<dbReference type="EMBL" id="NKHF01000087">
    <property type="protein sequence ID" value="PCK30338.1"/>
    <property type="molecule type" value="Genomic_DNA"/>
</dbReference>
<dbReference type="Gene3D" id="3.40.640.10">
    <property type="entry name" value="Type I PLP-dependent aspartate aminotransferase-like (Major domain)"/>
    <property type="match status" value="1"/>
</dbReference>
<dbReference type="AlphaFoldDB" id="A0A2A5JLM7"/>
<dbReference type="InterPro" id="IPR036390">
    <property type="entry name" value="WH_DNA-bd_sf"/>
</dbReference>
<sequence>MARKFITLSEQVIAEINAGERQVGEKMTSLRIFAKQHGVSMSTAIRTYEELQDNGFLASQEKSGFYICKPEAKNSDIDFATFKSEVKSPKSALRPSVMGLNTMLSTVQVAPELMPINRLTKFIKQAFDSPQYHHFHYPDAMGLISLRENLTKHFKQKGLALNPDNLVVTGGCIQAVMVGLQAVTRAGDCVVVPSPCYQGLLQLLATLQLKVIEIPTTPEGLDLGALEQVVTTQRVSACLLTANHQNPTGHSLSVQQKVWLADFAAQYQVAIIEDDVFGELSHNQTMPLPIKAWDKAGYVIWCSSVSKTLAPGLQVGWCEAGRYQSQVSALMLAFHGMPNQCLQLAVSRFIETGHYQRHLRVLNRTLAAHCFAYQTYLKSRLPKGCKISSPQGGMALWLKLPNIDCDALAIRLAELGIEIRQGSLFTTRELYQDHLRINCGWPLDTAKPWLDKLCDWVLHNYVKL</sequence>
<protein>
    <submittedName>
        <fullName evidence="7">GntR family transcriptional regulator</fullName>
    </submittedName>
</protein>
<dbReference type="Proteomes" id="UP000228621">
    <property type="component" value="Unassembled WGS sequence"/>
</dbReference>
<dbReference type="GO" id="GO:0030170">
    <property type="term" value="F:pyridoxal phosphate binding"/>
    <property type="evidence" value="ECO:0007669"/>
    <property type="project" value="InterPro"/>
</dbReference>
<dbReference type="GO" id="GO:0003700">
    <property type="term" value="F:DNA-binding transcription factor activity"/>
    <property type="evidence" value="ECO:0007669"/>
    <property type="project" value="InterPro"/>
</dbReference>
<dbReference type="PANTHER" id="PTHR46577">
    <property type="entry name" value="HTH-TYPE TRANSCRIPTIONAL REGULATORY PROTEIN GABR"/>
    <property type="match status" value="1"/>
</dbReference>
<evidence type="ECO:0000256" key="1">
    <source>
        <dbReference type="ARBA" id="ARBA00005384"/>
    </source>
</evidence>
<dbReference type="SMART" id="SM00345">
    <property type="entry name" value="HTH_GNTR"/>
    <property type="match status" value="1"/>
</dbReference>
<evidence type="ECO:0000256" key="2">
    <source>
        <dbReference type="ARBA" id="ARBA00022898"/>
    </source>
</evidence>
<dbReference type="OrthoDB" id="9804020at2"/>
<organism evidence="7 8">
    <name type="scientific">Pseudoalteromonas piscicida</name>
    <dbReference type="NCBI Taxonomy" id="43662"/>
    <lineage>
        <taxon>Bacteria</taxon>
        <taxon>Pseudomonadati</taxon>
        <taxon>Pseudomonadota</taxon>
        <taxon>Gammaproteobacteria</taxon>
        <taxon>Alteromonadales</taxon>
        <taxon>Pseudoalteromonadaceae</taxon>
        <taxon>Pseudoalteromonas</taxon>
    </lineage>
</organism>
<evidence type="ECO:0000256" key="3">
    <source>
        <dbReference type="ARBA" id="ARBA00023015"/>
    </source>
</evidence>
<dbReference type="PANTHER" id="PTHR46577:SF2">
    <property type="entry name" value="TRANSCRIPTIONAL REGULATORY PROTEIN"/>
    <property type="match status" value="1"/>
</dbReference>
<keyword evidence="4" id="KW-0238">DNA-binding</keyword>
<gene>
    <name evidence="7" type="ORF">CEX98_17940</name>
</gene>